<organism evidence="3 4">
    <name type="scientific">Halteria grandinella</name>
    <dbReference type="NCBI Taxonomy" id="5974"/>
    <lineage>
        <taxon>Eukaryota</taxon>
        <taxon>Sar</taxon>
        <taxon>Alveolata</taxon>
        <taxon>Ciliophora</taxon>
        <taxon>Intramacronucleata</taxon>
        <taxon>Spirotrichea</taxon>
        <taxon>Stichotrichia</taxon>
        <taxon>Sporadotrichida</taxon>
        <taxon>Halteriidae</taxon>
        <taxon>Halteria</taxon>
    </lineage>
</organism>
<protein>
    <submittedName>
        <fullName evidence="3">Uncharacterized protein</fullName>
    </submittedName>
</protein>
<reference evidence="3" key="1">
    <citation type="submission" date="2019-06" db="EMBL/GenBank/DDBJ databases">
        <authorList>
            <person name="Zheng W."/>
        </authorList>
    </citation>
    <scope>NUCLEOTIDE SEQUENCE</scope>
    <source>
        <strain evidence="3">QDHG01</strain>
    </source>
</reference>
<gene>
    <name evidence="3" type="ORF">FGO68_gene15090</name>
</gene>
<sequence length="476" mass="54463">MNNQQRSINSTLTRGSANSTRVGSALNYSSSKNLLLQHKIEGITSHLTTLPGTQANSSPVAQSRGNENLPSSRHLSQNLNTLNIPYPVNASFASLAKMPSQKSLTRRSSVHHSTQKAKTASIRNKVEDIENNLMQMKESFDRKHNQSVISDKKVEKQLNQSQKATNLELKQVKQALAKLSDLLLSECESLRDDFSSELSRTTLPVFQRFSQLELSLTQKVNEYANETLQWKLQTDQRMGELKSTVDEEFRRELERQRVCWQSHMTDTRVRNAKVDEDMAQIEKQMQNMGLKGDVVDSMRKTLDLLEQRNHDIERSISDHDVKLAAYYSRYDRLQEEIRLLQQGSGTLIRQELSNAFSSIGGKLEGQVKERVEKLERDYLEFKNQLETEVLHSIDKLQSGGTLGQAVREVDKRFQEVVQGLEKVSNQVLFTERLAYDFRKDLAKNMNEVETQLHKRVDQLARAVLEVGKINRVTTEC</sequence>
<feature type="region of interest" description="Disordered" evidence="2">
    <location>
        <begin position="1"/>
        <end position="24"/>
    </location>
</feature>
<dbReference type="Proteomes" id="UP000785679">
    <property type="component" value="Unassembled WGS sequence"/>
</dbReference>
<accession>A0A8J8T8M3</accession>
<proteinExistence type="predicted"/>
<feature type="region of interest" description="Disordered" evidence="2">
    <location>
        <begin position="49"/>
        <end position="74"/>
    </location>
</feature>
<keyword evidence="4" id="KW-1185">Reference proteome</keyword>
<name>A0A8J8T8M3_HALGN</name>
<dbReference type="EMBL" id="RRYP01001149">
    <property type="protein sequence ID" value="TNV86344.1"/>
    <property type="molecule type" value="Genomic_DNA"/>
</dbReference>
<evidence type="ECO:0000313" key="3">
    <source>
        <dbReference type="EMBL" id="TNV86344.1"/>
    </source>
</evidence>
<evidence type="ECO:0000256" key="1">
    <source>
        <dbReference type="SAM" id="Coils"/>
    </source>
</evidence>
<evidence type="ECO:0000313" key="4">
    <source>
        <dbReference type="Proteomes" id="UP000785679"/>
    </source>
</evidence>
<dbReference type="AlphaFoldDB" id="A0A8J8T8M3"/>
<feature type="coiled-coil region" evidence="1">
    <location>
        <begin position="119"/>
        <end position="146"/>
    </location>
</feature>
<keyword evidence="1" id="KW-0175">Coiled coil</keyword>
<comment type="caution">
    <text evidence="3">The sequence shown here is derived from an EMBL/GenBank/DDBJ whole genome shotgun (WGS) entry which is preliminary data.</text>
</comment>
<evidence type="ECO:0000256" key="2">
    <source>
        <dbReference type="SAM" id="MobiDB-lite"/>
    </source>
</evidence>
<feature type="coiled-coil region" evidence="1">
    <location>
        <begin position="295"/>
        <end position="384"/>
    </location>
</feature>